<keyword evidence="3" id="KW-0813">Transport</keyword>
<feature type="transmembrane region" description="Helical" evidence="9">
    <location>
        <begin position="326"/>
        <end position="348"/>
    </location>
</feature>
<feature type="transmembrane region" description="Helical" evidence="9">
    <location>
        <begin position="190"/>
        <end position="209"/>
    </location>
</feature>
<keyword evidence="4" id="KW-1003">Cell membrane</keyword>
<dbReference type="Pfam" id="PF02386">
    <property type="entry name" value="TrkH"/>
    <property type="match status" value="1"/>
</dbReference>
<evidence type="ECO:0000256" key="1">
    <source>
        <dbReference type="ARBA" id="ARBA00004651"/>
    </source>
</evidence>
<dbReference type="OrthoDB" id="111943at2157"/>
<feature type="transmembrane region" description="Helical" evidence="9">
    <location>
        <begin position="238"/>
        <end position="260"/>
    </location>
</feature>
<feature type="transmembrane region" description="Helical" evidence="9">
    <location>
        <begin position="138"/>
        <end position="156"/>
    </location>
</feature>
<protein>
    <submittedName>
        <fullName evidence="10">Potassium uptake protein TrkH family</fullName>
    </submittedName>
</protein>
<evidence type="ECO:0000256" key="3">
    <source>
        <dbReference type="ARBA" id="ARBA00022448"/>
    </source>
</evidence>
<dbReference type="InterPro" id="IPR003445">
    <property type="entry name" value="Cat_transpt"/>
</dbReference>
<dbReference type="GO" id="GO:0030001">
    <property type="term" value="P:metal ion transport"/>
    <property type="evidence" value="ECO:0007669"/>
    <property type="project" value="UniProtKB-ARBA"/>
</dbReference>
<feature type="transmembrane region" description="Helical" evidence="9">
    <location>
        <begin position="42"/>
        <end position="63"/>
    </location>
</feature>
<evidence type="ECO:0000256" key="6">
    <source>
        <dbReference type="ARBA" id="ARBA00022989"/>
    </source>
</evidence>
<comment type="similarity">
    <text evidence="2">Belongs to the TrkH potassium transport family.</text>
</comment>
<keyword evidence="11" id="KW-1185">Reference proteome</keyword>
<dbReference type="GO" id="GO:0005886">
    <property type="term" value="C:plasma membrane"/>
    <property type="evidence" value="ECO:0007669"/>
    <property type="project" value="UniProtKB-SubCell"/>
</dbReference>
<evidence type="ECO:0000313" key="11">
    <source>
        <dbReference type="Proteomes" id="UP000067738"/>
    </source>
</evidence>
<feature type="transmembrane region" description="Helical" evidence="9">
    <location>
        <begin position="84"/>
        <end position="104"/>
    </location>
</feature>
<feature type="transmembrane region" description="Helical" evidence="9">
    <location>
        <begin position="12"/>
        <end position="36"/>
    </location>
</feature>
<dbReference type="EMBL" id="CP011266">
    <property type="protein sequence ID" value="ALT69866.1"/>
    <property type="molecule type" value="Genomic_DNA"/>
</dbReference>
<keyword evidence="5 9" id="KW-0812">Transmembrane</keyword>
<keyword evidence="7" id="KW-0406">Ion transport</keyword>
<dbReference type="RefSeq" id="WP_058740080.1">
    <property type="nucleotide sequence ID" value="NZ_CP011266.1"/>
</dbReference>
<evidence type="ECO:0000256" key="9">
    <source>
        <dbReference type="SAM" id="Phobius"/>
    </source>
</evidence>
<sequence length="477" mass="52730">MRYINKTDLFIIARNSGMLMIGIGILCLVPIIVDLIYFEFNIVGYVIPAIISVCAGFICIKVFDKYSNHKMRLKHGMIISSLSWLWACIICGLVMYFVTDINIIDGMFESMSALTGSGITIYSDVEVLPQSILFFRAIQQWVGGLGVVVMIIAILTKPGTSSAKLYQSEAREDRIKPSTKATLIQTIKIYLIYTAAGIILYLLAGMPVFDSICNTFTTISTGGMSIKNANIGFYQNDVIYFITIVLMILGATSFLVHYKIIKTRGKSLLHDLQFKVMITLIAASTIILYLASNIIPIELLFTVVSAVTTTGASVQPSTVMGTWPPFVLIVLMTLMTIGGSSGSTVGAIKLIRVITFFKGTYKHLREILSPEGRVVPLQISGQKIPDKAVAQSGNYITLYMICILITWALICLCGHDPVVGLFYTMSIQGNVGLEIGQITQVLQPQLKLISIFNMWIGRLEIYPVLITLRAIFEIFKR</sequence>
<dbReference type="PANTHER" id="PTHR32024">
    <property type="entry name" value="TRK SYSTEM POTASSIUM UPTAKE PROTEIN TRKG-RELATED"/>
    <property type="match status" value="1"/>
</dbReference>
<feature type="transmembrane region" description="Helical" evidence="9">
    <location>
        <begin position="396"/>
        <end position="423"/>
    </location>
</feature>
<proteinExistence type="inferred from homology"/>
<accession>A0A0U3DV65</accession>
<comment type="subcellular location">
    <subcellularLocation>
        <location evidence="1">Cell membrane</location>
        <topology evidence="1">Multi-pass membrane protein</topology>
    </subcellularLocation>
</comment>
<evidence type="ECO:0000313" key="10">
    <source>
        <dbReference type="EMBL" id="ALT69866.1"/>
    </source>
</evidence>
<dbReference type="GO" id="GO:0008324">
    <property type="term" value="F:monoatomic cation transmembrane transporter activity"/>
    <property type="evidence" value="ECO:0007669"/>
    <property type="project" value="InterPro"/>
</dbReference>
<reference evidence="10 11" key="1">
    <citation type="submission" date="2015-04" db="EMBL/GenBank/DDBJ databases">
        <title>The complete genome sequence of the rumen methanogen Methanobrevibacter millerae SM9.</title>
        <authorList>
            <person name="Leahy S.C."/>
            <person name="Kelly W.J."/>
            <person name="Pacheco D.M."/>
            <person name="Li D."/>
            <person name="Altermann E."/>
            <person name="Attwood G.T."/>
        </authorList>
    </citation>
    <scope>NUCLEOTIDE SEQUENCE [LARGE SCALE GENOMIC DNA]</scope>
    <source>
        <strain evidence="10 11">SM9</strain>
    </source>
</reference>
<dbReference type="GeneID" id="26737063"/>
<organism evidence="10 11">
    <name type="scientific">Methanobrevibacter millerae</name>
    <dbReference type="NCBI Taxonomy" id="230361"/>
    <lineage>
        <taxon>Archaea</taxon>
        <taxon>Methanobacteriati</taxon>
        <taxon>Methanobacteriota</taxon>
        <taxon>Methanomada group</taxon>
        <taxon>Methanobacteria</taxon>
        <taxon>Methanobacteriales</taxon>
        <taxon>Methanobacteriaceae</taxon>
        <taxon>Methanobrevibacter</taxon>
    </lineage>
</organism>
<feature type="transmembrane region" description="Helical" evidence="9">
    <location>
        <begin position="272"/>
        <end position="291"/>
    </location>
</feature>
<name>A0A0U3DV65_9EURY</name>
<evidence type="ECO:0000256" key="8">
    <source>
        <dbReference type="ARBA" id="ARBA00023136"/>
    </source>
</evidence>
<gene>
    <name evidence="10" type="ORF">sm9_2110</name>
</gene>
<dbReference type="AlphaFoldDB" id="A0A0U3DV65"/>
<dbReference type="PANTHER" id="PTHR32024:SF2">
    <property type="entry name" value="TRK SYSTEM POTASSIUM UPTAKE PROTEIN TRKG-RELATED"/>
    <property type="match status" value="1"/>
</dbReference>
<keyword evidence="6 9" id="KW-1133">Transmembrane helix</keyword>
<evidence type="ECO:0000256" key="4">
    <source>
        <dbReference type="ARBA" id="ARBA00022475"/>
    </source>
</evidence>
<dbReference type="PATRIC" id="fig|230361.4.peg.2182"/>
<dbReference type="Proteomes" id="UP000067738">
    <property type="component" value="Chromosome"/>
</dbReference>
<evidence type="ECO:0000256" key="5">
    <source>
        <dbReference type="ARBA" id="ARBA00022692"/>
    </source>
</evidence>
<evidence type="ECO:0000256" key="7">
    <source>
        <dbReference type="ARBA" id="ARBA00023065"/>
    </source>
</evidence>
<evidence type="ECO:0000256" key="2">
    <source>
        <dbReference type="ARBA" id="ARBA00009137"/>
    </source>
</evidence>
<dbReference type="KEGG" id="mmil:sm9_2110"/>
<keyword evidence="8 9" id="KW-0472">Membrane</keyword>